<feature type="region of interest" description="Disordered" evidence="1">
    <location>
        <begin position="300"/>
        <end position="327"/>
    </location>
</feature>
<feature type="region of interest" description="Disordered" evidence="1">
    <location>
        <begin position="104"/>
        <end position="125"/>
    </location>
</feature>
<dbReference type="STRING" id="945553.A0A0D2PGU9"/>
<dbReference type="Proteomes" id="UP000054270">
    <property type="component" value="Unassembled WGS sequence"/>
</dbReference>
<reference evidence="3" key="1">
    <citation type="submission" date="2014-04" db="EMBL/GenBank/DDBJ databases">
        <title>Evolutionary Origins and Diversification of the Mycorrhizal Mutualists.</title>
        <authorList>
            <consortium name="DOE Joint Genome Institute"/>
            <consortium name="Mycorrhizal Genomics Consortium"/>
            <person name="Kohler A."/>
            <person name="Kuo A."/>
            <person name="Nagy L.G."/>
            <person name="Floudas D."/>
            <person name="Copeland A."/>
            <person name="Barry K.W."/>
            <person name="Cichocki N."/>
            <person name="Veneault-Fourrey C."/>
            <person name="LaButti K."/>
            <person name="Lindquist E.A."/>
            <person name="Lipzen A."/>
            <person name="Lundell T."/>
            <person name="Morin E."/>
            <person name="Murat C."/>
            <person name="Riley R."/>
            <person name="Ohm R."/>
            <person name="Sun H."/>
            <person name="Tunlid A."/>
            <person name="Henrissat B."/>
            <person name="Grigoriev I.V."/>
            <person name="Hibbett D.S."/>
            <person name="Martin F."/>
        </authorList>
    </citation>
    <scope>NUCLEOTIDE SEQUENCE [LARGE SCALE GENOMIC DNA]</scope>
    <source>
        <strain evidence="3">FD-334 SS-4</strain>
    </source>
</reference>
<proteinExistence type="predicted"/>
<feature type="region of interest" description="Disordered" evidence="1">
    <location>
        <begin position="22"/>
        <end position="42"/>
    </location>
</feature>
<protein>
    <submittedName>
        <fullName evidence="2">Uncharacterized protein</fullName>
    </submittedName>
</protein>
<feature type="compositionally biased region" description="Low complexity" evidence="1">
    <location>
        <begin position="114"/>
        <end position="125"/>
    </location>
</feature>
<feature type="compositionally biased region" description="Low complexity" evidence="1">
    <location>
        <begin position="306"/>
        <end position="319"/>
    </location>
</feature>
<dbReference type="EMBL" id="KN817579">
    <property type="protein sequence ID" value="KJA19320.1"/>
    <property type="molecule type" value="Genomic_DNA"/>
</dbReference>
<name>A0A0D2PGU9_HYPSF</name>
<evidence type="ECO:0000313" key="3">
    <source>
        <dbReference type="Proteomes" id="UP000054270"/>
    </source>
</evidence>
<evidence type="ECO:0000256" key="1">
    <source>
        <dbReference type="SAM" id="MobiDB-lite"/>
    </source>
</evidence>
<keyword evidence="3" id="KW-1185">Reference proteome</keyword>
<organism evidence="2 3">
    <name type="scientific">Hypholoma sublateritium (strain FD-334 SS-4)</name>
    <dbReference type="NCBI Taxonomy" id="945553"/>
    <lineage>
        <taxon>Eukaryota</taxon>
        <taxon>Fungi</taxon>
        <taxon>Dikarya</taxon>
        <taxon>Basidiomycota</taxon>
        <taxon>Agaricomycotina</taxon>
        <taxon>Agaricomycetes</taxon>
        <taxon>Agaricomycetidae</taxon>
        <taxon>Agaricales</taxon>
        <taxon>Agaricineae</taxon>
        <taxon>Strophariaceae</taxon>
        <taxon>Hypholoma</taxon>
    </lineage>
</organism>
<dbReference type="OrthoDB" id="3258324at2759"/>
<accession>A0A0D2PGU9</accession>
<evidence type="ECO:0000313" key="2">
    <source>
        <dbReference type="EMBL" id="KJA19320.1"/>
    </source>
</evidence>
<gene>
    <name evidence="2" type="ORF">HYPSUDRAFT_44373</name>
</gene>
<sequence length="907" mass="98765">MVLRIAVHREAATTHSIGVATPSVTSTAEGGAPRSRKAPPSAGLLTAAAKKSRDMFNGIFHHDREDFVEQGAEEILRPKGALGASDRDPPCIAKPKYLKLFSANPTPRNKLRRPSPSTSLRSGSSTHHAIKADFASAELRPLIQPRIPGIFVPSLPSELWLLILKEATYPIYDPDYPSSLPPPYPYDYPYPTVYNPESDTVSFLDRCTANVHRLERLAAYKADVQTKANFTLVCRAWSMIAQDLLYEFVWISSGKEGRALAERLCGDGASSMGPRAVISVGGAYSDKQSGGKGTLARIWKSKGKHSPAPSSGSASSSTTVHRKSSSHSLAPLSVGRFIKRLHIETPPLDQCSPHDLLLILQHCGNLDEYCDFKGVRRPMHPLIFSQSPVVPFSVSSTGLPRDGRLYHCQSPSPDALLDTLLSRPLKHLTWTNYDYDPMDYGEGLRLYQDYVAPRLSSVGASLEFLEIILNQTSTFGMGGRRGTGWAAGGTASVSVGGSTASLTPGNDRQERYANIPSSNVSKNPAAGLYGAANMLTALEATLTTTTVSTSDLLSPTTSGAAGSGDVTMSIDGFVYALCLPSLTSLKATLDNATFHVLSTWDMPCLTHLSILSADFSYAGAGFRHFFEVHGMKLFQLELGHSSGDIEEAWLTDPPRAAGPVDPQEGFHIPLDAWCPALTEFICSADAEWNWQTPDWIAPHVLLPSHSGVQLIGVRGMEKRLFNDLDDALRRHPPPALPLDDEDEVDVDDMARPAADNVYFALLQQFGSLLRKEAFPSLRFVRDLSWESDQLRRSCHMTPLPASAVVPAASARRAPLALERAHALHAHDPFGPHAPAPSWWGAVAQKREAEVEAARLAAREAEVRARMYGLVVNEFWGKVLKLCGRDVWLEDCRGENVTGAALQRARMV</sequence>
<dbReference type="AlphaFoldDB" id="A0A0D2PGU9"/>